<evidence type="ECO:0000256" key="12">
    <source>
        <dbReference type="ARBA" id="ARBA00032877"/>
    </source>
</evidence>
<dbReference type="Pfam" id="PF01131">
    <property type="entry name" value="Topoisom_bac"/>
    <property type="match status" value="1"/>
</dbReference>
<dbReference type="NCBIfam" id="TIGR01056">
    <property type="entry name" value="topB"/>
    <property type="match status" value="1"/>
</dbReference>
<dbReference type="GO" id="GO:0046872">
    <property type="term" value="F:metal ion binding"/>
    <property type="evidence" value="ECO:0007669"/>
    <property type="project" value="UniProtKB-KW"/>
</dbReference>
<dbReference type="PROSITE" id="PS52039">
    <property type="entry name" value="TOPO_IA_2"/>
    <property type="match status" value="1"/>
</dbReference>
<dbReference type="CDD" id="cd03362">
    <property type="entry name" value="TOPRIM_TopoIA_TopoIII"/>
    <property type="match status" value="1"/>
</dbReference>
<dbReference type="GO" id="GO:0006310">
    <property type="term" value="P:DNA recombination"/>
    <property type="evidence" value="ECO:0007669"/>
    <property type="project" value="TreeGrafter"/>
</dbReference>
<dbReference type="FunFam" id="3.40.50.140:FF:000004">
    <property type="entry name" value="DNA topoisomerase 3"/>
    <property type="match status" value="1"/>
</dbReference>
<dbReference type="InterPro" id="IPR003602">
    <property type="entry name" value="Topo_IA_DNA-bd_dom"/>
</dbReference>
<evidence type="ECO:0000259" key="13">
    <source>
        <dbReference type="PROSITE" id="PS50880"/>
    </source>
</evidence>
<dbReference type="SMART" id="SM00436">
    <property type="entry name" value="TOP1Bc"/>
    <property type="match status" value="1"/>
</dbReference>
<evidence type="ECO:0000259" key="14">
    <source>
        <dbReference type="PROSITE" id="PS52039"/>
    </source>
</evidence>
<dbReference type="SMART" id="SM00437">
    <property type="entry name" value="TOP1Ac"/>
    <property type="match status" value="1"/>
</dbReference>
<evidence type="ECO:0000256" key="6">
    <source>
        <dbReference type="ARBA" id="ARBA00023029"/>
    </source>
</evidence>
<dbReference type="InterPro" id="IPR013497">
    <property type="entry name" value="Topo_IA_cen"/>
</dbReference>
<dbReference type="GO" id="GO:0006265">
    <property type="term" value="P:DNA topological change"/>
    <property type="evidence" value="ECO:0007669"/>
    <property type="project" value="InterPro"/>
</dbReference>
<dbReference type="GO" id="GO:0003917">
    <property type="term" value="F:DNA topoisomerase type I (single strand cut, ATP-independent) activity"/>
    <property type="evidence" value="ECO:0007669"/>
    <property type="project" value="UniProtKB-EC"/>
</dbReference>
<dbReference type="InterPro" id="IPR005738">
    <property type="entry name" value="TopoIII"/>
</dbReference>
<name>A0A1N6FDV9_9BACT</name>
<evidence type="ECO:0000256" key="3">
    <source>
        <dbReference type="ARBA" id="ARBA00012891"/>
    </source>
</evidence>
<organism evidence="15 16">
    <name type="scientific">Halodesulfovibrio marinisediminis DSM 17456</name>
    <dbReference type="NCBI Taxonomy" id="1121457"/>
    <lineage>
        <taxon>Bacteria</taxon>
        <taxon>Pseudomonadati</taxon>
        <taxon>Thermodesulfobacteriota</taxon>
        <taxon>Desulfovibrionia</taxon>
        <taxon>Desulfovibrionales</taxon>
        <taxon>Desulfovibrionaceae</taxon>
        <taxon>Halodesulfovibrio</taxon>
    </lineage>
</organism>
<dbReference type="PANTHER" id="PTHR11390">
    <property type="entry name" value="PROKARYOTIC DNA TOPOISOMERASE"/>
    <property type="match status" value="1"/>
</dbReference>
<dbReference type="InterPro" id="IPR006171">
    <property type="entry name" value="TOPRIM_dom"/>
</dbReference>
<dbReference type="GO" id="GO:0003677">
    <property type="term" value="F:DNA binding"/>
    <property type="evidence" value="ECO:0007669"/>
    <property type="project" value="UniProtKB-KW"/>
</dbReference>
<dbReference type="PRINTS" id="PR00417">
    <property type="entry name" value="PRTPISMRASEI"/>
</dbReference>
<comment type="similarity">
    <text evidence="2">Belongs to the type IA topoisomerase family.</text>
</comment>
<dbReference type="Gene3D" id="3.40.50.140">
    <property type="match status" value="1"/>
</dbReference>
<dbReference type="EC" id="5.6.2.1" evidence="3"/>
<evidence type="ECO:0000256" key="4">
    <source>
        <dbReference type="ARBA" id="ARBA00022723"/>
    </source>
</evidence>
<evidence type="ECO:0000256" key="1">
    <source>
        <dbReference type="ARBA" id="ARBA00000213"/>
    </source>
</evidence>
<accession>A0A1N6FDV9</accession>
<evidence type="ECO:0000256" key="2">
    <source>
        <dbReference type="ARBA" id="ARBA00009446"/>
    </source>
</evidence>
<feature type="domain" description="Topo IA-type catalytic" evidence="14">
    <location>
        <begin position="149"/>
        <end position="583"/>
    </location>
</feature>
<sequence length="698" mass="77302">MRLFIAEKPSLGRAIAEGLGSPQKNEGYMTCGDDTVTWCFGHLLELANPDDYKPEWKKWDANTLPIIPDEWKVLPRKGVAKQLNVIKKLLKKADVVVNAGDPDREGQLLVDEVLDHFKYTGNTQRIWLASLDEKSVSKALNSLKDNKDYTTLSQAALARSRADWLTGINATRAMTLLGRSKGMQGVLSLGRVQTPTLNLIVSRDKTIANFKPQKYAVVQATLTHEKGSFKAQLQPSEDTTGLDEEGRLVDTAKAEAIAKEATNQTGTIVEATSQKKTVHPPLPHCLSSLQKAASAKFGMSAKEVLDIAQRLYEKKLTTYPRSDCRYLPEEQFDDAKRILQALSSTPVFEVANPDLKSKAWNTKKVTAHHGIIPTGQVPANLPAGEAKLFELISTTYALQFHLPRTYEAKKIVSEIAGYLWSTTGQTTLETGWTKFDKQPEEQPLPTVKKDDAVSCVESKVDLKQTKPPAKFTEGTLIAAMASIHRFIDDAEAKKTLKENEGIGTEATRAGIIETLKQRGYIKAEKKNLVSTELGQNIIALTPKELKDPITTALWESRLSAIAAGTEQFDTFMADQAHLLPILITPITNSAGTGLEGHPCPECGKLLRKLPSKKEKGKFFWACFEHDKPVFLPDVKGKPGTKQPKTKLLQAPCPEEGCDKMMRRFESKKKKGKFFWVCENKEHPLRNDDGGKPGMAFRA</sequence>
<reference evidence="16" key="1">
    <citation type="submission" date="2016-11" db="EMBL/GenBank/DDBJ databases">
        <authorList>
            <person name="Varghese N."/>
            <person name="Submissions S."/>
        </authorList>
    </citation>
    <scope>NUCLEOTIDE SEQUENCE [LARGE SCALE GENOMIC DNA]</scope>
    <source>
        <strain evidence="16">DSM 17456</strain>
    </source>
</reference>
<dbReference type="InterPro" id="IPR013826">
    <property type="entry name" value="Topo_IA_cen_sub3"/>
</dbReference>
<dbReference type="InterPro" id="IPR000380">
    <property type="entry name" value="Topo_IA"/>
</dbReference>
<dbReference type="InterPro" id="IPR034144">
    <property type="entry name" value="TOPRIM_TopoIII"/>
</dbReference>
<dbReference type="Gene3D" id="2.70.20.10">
    <property type="entry name" value="Topoisomerase I, domain 3"/>
    <property type="match status" value="1"/>
</dbReference>
<dbReference type="CDD" id="cd00186">
    <property type="entry name" value="TOP1Ac"/>
    <property type="match status" value="1"/>
</dbReference>
<dbReference type="PROSITE" id="PS50880">
    <property type="entry name" value="TOPRIM"/>
    <property type="match status" value="1"/>
</dbReference>
<evidence type="ECO:0000256" key="8">
    <source>
        <dbReference type="ARBA" id="ARBA00023235"/>
    </source>
</evidence>
<keyword evidence="5" id="KW-0460">Magnesium</keyword>
<keyword evidence="6" id="KW-0799">Topoisomerase</keyword>
<dbReference type="RefSeq" id="WP_074216093.1">
    <property type="nucleotide sequence ID" value="NZ_FSRG01000004.1"/>
</dbReference>
<evidence type="ECO:0000256" key="11">
    <source>
        <dbReference type="ARBA" id="ARBA00032235"/>
    </source>
</evidence>
<evidence type="ECO:0000256" key="7">
    <source>
        <dbReference type="ARBA" id="ARBA00023125"/>
    </source>
</evidence>
<evidence type="ECO:0000256" key="9">
    <source>
        <dbReference type="ARBA" id="ARBA00030003"/>
    </source>
</evidence>
<dbReference type="InterPro" id="IPR013824">
    <property type="entry name" value="Topo_IA_cen_sub1"/>
</dbReference>
<dbReference type="STRING" id="1121457.SAMN02745161_1260"/>
<keyword evidence="7" id="KW-0238">DNA-binding</keyword>
<evidence type="ECO:0000313" key="15">
    <source>
        <dbReference type="EMBL" id="SIN93396.1"/>
    </source>
</evidence>
<dbReference type="SUPFAM" id="SSF56712">
    <property type="entry name" value="Prokaryotic type I DNA topoisomerase"/>
    <property type="match status" value="1"/>
</dbReference>
<dbReference type="PROSITE" id="PS00396">
    <property type="entry name" value="TOPO_IA_1"/>
    <property type="match status" value="1"/>
</dbReference>
<dbReference type="InterPro" id="IPR013825">
    <property type="entry name" value="Topo_IA_cen_sub2"/>
</dbReference>
<evidence type="ECO:0000256" key="5">
    <source>
        <dbReference type="ARBA" id="ARBA00022842"/>
    </source>
</evidence>
<evidence type="ECO:0000256" key="10">
    <source>
        <dbReference type="ARBA" id="ARBA00031985"/>
    </source>
</evidence>
<dbReference type="InterPro" id="IPR023405">
    <property type="entry name" value="Topo_IA_core_domain"/>
</dbReference>
<dbReference type="InterPro" id="IPR003601">
    <property type="entry name" value="Topo_IA_2"/>
</dbReference>
<dbReference type="NCBIfam" id="NF005829">
    <property type="entry name" value="PRK07726.1"/>
    <property type="match status" value="1"/>
</dbReference>
<dbReference type="Gene3D" id="1.10.460.10">
    <property type="entry name" value="Topoisomerase I, domain 2"/>
    <property type="match status" value="1"/>
</dbReference>
<dbReference type="EMBL" id="FSRG01000004">
    <property type="protein sequence ID" value="SIN93396.1"/>
    <property type="molecule type" value="Genomic_DNA"/>
</dbReference>
<keyword evidence="8 15" id="KW-0413">Isomerase</keyword>
<comment type="catalytic activity">
    <reaction evidence="1">
        <text>ATP-independent breakage of single-stranded DNA, followed by passage and rejoining.</text>
        <dbReference type="EC" id="5.6.2.1"/>
    </reaction>
</comment>
<feature type="domain" description="Toprim" evidence="13">
    <location>
        <begin position="1"/>
        <end position="132"/>
    </location>
</feature>
<gene>
    <name evidence="15" type="ORF">SAMN02745161_1260</name>
</gene>
<evidence type="ECO:0000313" key="16">
    <source>
        <dbReference type="Proteomes" id="UP000184694"/>
    </source>
</evidence>
<dbReference type="Gene3D" id="1.10.290.10">
    <property type="entry name" value="Topoisomerase I, domain 4"/>
    <property type="match status" value="1"/>
</dbReference>
<dbReference type="SMART" id="SM00493">
    <property type="entry name" value="TOPRIM"/>
    <property type="match status" value="1"/>
</dbReference>
<dbReference type="OrthoDB" id="9804262at2"/>
<dbReference type="AlphaFoldDB" id="A0A1N6FDV9"/>
<protein>
    <recommendedName>
        <fullName evidence="3">DNA topoisomerase</fullName>
        <ecNumber evidence="3">5.6.2.1</ecNumber>
    </recommendedName>
    <alternativeName>
        <fullName evidence="12">Omega-protein</fullName>
    </alternativeName>
    <alternativeName>
        <fullName evidence="11">Relaxing enzyme</fullName>
    </alternativeName>
    <alternativeName>
        <fullName evidence="9">Swivelase</fullName>
    </alternativeName>
    <alternativeName>
        <fullName evidence="10">Untwisting enzyme</fullName>
    </alternativeName>
</protein>
<proteinExistence type="inferred from homology"/>
<dbReference type="GO" id="GO:0006281">
    <property type="term" value="P:DNA repair"/>
    <property type="evidence" value="ECO:0007669"/>
    <property type="project" value="TreeGrafter"/>
</dbReference>
<dbReference type="GO" id="GO:0043597">
    <property type="term" value="C:cytoplasmic replication fork"/>
    <property type="evidence" value="ECO:0007669"/>
    <property type="project" value="TreeGrafter"/>
</dbReference>
<dbReference type="PANTHER" id="PTHR11390:SF21">
    <property type="entry name" value="DNA TOPOISOMERASE 3-ALPHA"/>
    <property type="match status" value="1"/>
</dbReference>
<dbReference type="InterPro" id="IPR023406">
    <property type="entry name" value="Topo_IA_AS"/>
</dbReference>
<keyword evidence="16" id="KW-1185">Reference proteome</keyword>
<dbReference type="Pfam" id="PF01751">
    <property type="entry name" value="Toprim"/>
    <property type="match status" value="1"/>
</dbReference>
<keyword evidence="4" id="KW-0479">Metal-binding</keyword>
<dbReference type="Proteomes" id="UP000184694">
    <property type="component" value="Unassembled WGS sequence"/>
</dbReference>